<comment type="caution">
    <text evidence="1">The sequence shown here is derived from an EMBL/GenBank/DDBJ whole genome shotgun (WGS) entry which is preliminary data.</text>
</comment>
<evidence type="ECO:0000313" key="1">
    <source>
        <dbReference type="EMBL" id="KKK70279.1"/>
    </source>
</evidence>
<proteinExistence type="predicted"/>
<accession>A0A0F8ZV79</accession>
<sequence length="155" mass="17188">MDDLDRLFALVDLVSNAETVKKNTADLRLIRKEKAAHKKAFKDAKYAIVESERQLALIISQRDALKASKEDLAKREARLNDRERAVALSVREANKAEKAGKAELETRETAVASREARVAKHEKSLALKKAALTEREVDIRKRGANLASAVSRAVG</sequence>
<organism evidence="1">
    <name type="scientific">marine sediment metagenome</name>
    <dbReference type="NCBI Taxonomy" id="412755"/>
    <lineage>
        <taxon>unclassified sequences</taxon>
        <taxon>metagenomes</taxon>
        <taxon>ecological metagenomes</taxon>
    </lineage>
</organism>
<dbReference type="AlphaFoldDB" id="A0A0F8ZV79"/>
<protein>
    <submittedName>
        <fullName evidence="1">Uncharacterized protein</fullName>
    </submittedName>
</protein>
<gene>
    <name evidence="1" type="ORF">LCGC14_2925600</name>
</gene>
<reference evidence="1" key="1">
    <citation type="journal article" date="2015" name="Nature">
        <title>Complex archaea that bridge the gap between prokaryotes and eukaryotes.</title>
        <authorList>
            <person name="Spang A."/>
            <person name="Saw J.H."/>
            <person name="Jorgensen S.L."/>
            <person name="Zaremba-Niedzwiedzka K."/>
            <person name="Martijn J."/>
            <person name="Lind A.E."/>
            <person name="van Eijk R."/>
            <person name="Schleper C."/>
            <person name="Guy L."/>
            <person name="Ettema T.J."/>
        </authorList>
    </citation>
    <scope>NUCLEOTIDE SEQUENCE</scope>
</reference>
<name>A0A0F8ZV79_9ZZZZ</name>
<dbReference type="EMBL" id="LAZR01058263">
    <property type="protein sequence ID" value="KKK70279.1"/>
    <property type="molecule type" value="Genomic_DNA"/>
</dbReference>